<keyword evidence="8" id="KW-1185">Reference proteome</keyword>
<gene>
    <name evidence="7" type="ORF">GIB67_015933</name>
</gene>
<comment type="subcellular location">
    <subcellularLocation>
        <location evidence="1">Nucleus</location>
    </subcellularLocation>
</comment>
<sequence>MCYACFFYITLYTNYVFFIRGVEMGERCSSCREKEQFIYWTKLQYNHFLAEMTTDSLLQLRIPKKFVKAMGEKLANTVTLTTPSGSSWIVELVKVEDGAFLLNGWQEFVKDLLLKEEDILIFRYDAYSNLMY</sequence>
<dbReference type="AlphaFoldDB" id="A0A7J7PDC8"/>
<dbReference type="CDD" id="cd10017">
    <property type="entry name" value="B3_DNA"/>
    <property type="match status" value="1"/>
</dbReference>
<evidence type="ECO:0000313" key="7">
    <source>
        <dbReference type="EMBL" id="KAF6177058.1"/>
    </source>
</evidence>
<dbReference type="InterPro" id="IPR003340">
    <property type="entry name" value="B3_DNA-bd"/>
</dbReference>
<keyword evidence="4" id="KW-0804">Transcription</keyword>
<evidence type="ECO:0000259" key="6">
    <source>
        <dbReference type="PROSITE" id="PS50863"/>
    </source>
</evidence>
<evidence type="ECO:0000256" key="2">
    <source>
        <dbReference type="ARBA" id="ARBA00023015"/>
    </source>
</evidence>
<proteinExistence type="predicted"/>
<reference evidence="7 8" key="1">
    <citation type="journal article" date="2020" name="IScience">
        <title>Genome Sequencing of the Endangered Kingdonia uniflora (Circaeasteraceae, Ranunculales) Reveals Potential Mechanisms of Evolutionary Specialization.</title>
        <authorList>
            <person name="Sun Y."/>
            <person name="Deng T."/>
            <person name="Zhang A."/>
            <person name="Moore M.J."/>
            <person name="Landis J.B."/>
            <person name="Lin N."/>
            <person name="Zhang H."/>
            <person name="Zhang X."/>
            <person name="Huang J."/>
            <person name="Zhang X."/>
            <person name="Sun H."/>
            <person name="Wang H."/>
        </authorList>
    </citation>
    <scope>NUCLEOTIDE SEQUENCE [LARGE SCALE GENOMIC DNA]</scope>
    <source>
        <strain evidence="7">TB1705</strain>
        <tissue evidence="7">Leaf</tissue>
    </source>
</reference>
<dbReference type="Proteomes" id="UP000541444">
    <property type="component" value="Unassembled WGS sequence"/>
</dbReference>
<dbReference type="SUPFAM" id="SSF101936">
    <property type="entry name" value="DNA-binding pseudobarrel domain"/>
    <property type="match status" value="1"/>
</dbReference>
<dbReference type="PANTHER" id="PTHR31920">
    <property type="entry name" value="B3 DOMAIN-CONTAINING"/>
    <property type="match status" value="1"/>
</dbReference>
<evidence type="ECO:0000256" key="4">
    <source>
        <dbReference type="ARBA" id="ARBA00023163"/>
    </source>
</evidence>
<protein>
    <recommendedName>
        <fullName evidence="6">TF-B3 domain-containing protein</fullName>
    </recommendedName>
</protein>
<dbReference type="GO" id="GO:0003677">
    <property type="term" value="F:DNA binding"/>
    <property type="evidence" value="ECO:0007669"/>
    <property type="project" value="UniProtKB-KW"/>
</dbReference>
<evidence type="ECO:0000256" key="3">
    <source>
        <dbReference type="ARBA" id="ARBA00023125"/>
    </source>
</evidence>
<dbReference type="InterPro" id="IPR015300">
    <property type="entry name" value="DNA-bd_pseudobarrel_sf"/>
</dbReference>
<dbReference type="OrthoDB" id="590488at2759"/>
<keyword evidence="3" id="KW-0238">DNA-binding</keyword>
<dbReference type="SMART" id="SM01019">
    <property type="entry name" value="B3"/>
    <property type="match status" value="1"/>
</dbReference>
<dbReference type="InterPro" id="IPR050655">
    <property type="entry name" value="Plant_B3_domain"/>
</dbReference>
<organism evidence="7 8">
    <name type="scientific">Kingdonia uniflora</name>
    <dbReference type="NCBI Taxonomy" id="39325"/>
    <lineage>
        <taxon>Eukaryota</taxon>
        <taxon>Viridiplantae</taxon>
        <taxon>Streptophyta</taxon>
        <taxon>Embryophyta</taxon>
        <taxon>Tracheophyta</taxon>
        <taxon>Spermatophyta</taxon>
        <taxon>Magnoliopsida</taxon>
        <taxon>Ranunculales</taxon>
        <taxon>Circaeasteraceae</taxon>
        <taxon>Kingdonia</taxon>
    </lineage>
</organism>
<evidence type="ECO:0000256" key="1">
    <source>
        <dbReference type="ARBA" id="ARBA00004123"/>
    </source>
</evidence>
<keyword evidence="5" id="KW-0539">Nucleus</keyword>
<evidence type="ECO:0000313" key="8">
    <source>
        <dbReference type="Proteomes" id="UP000541444"/>
    </source>
</evidence>
<dbReference type="GO" id="GO:0005634">
    <property type="term" value="C:nucleus"/>
    <property type="evidence" value="ECO:0007669"/>
    <property type="project" value="UniProtKB-SubCell"/>
</dbReference>
<dbReference type="PROSITE" id="PS50863">
    <property type="entry name" value="B3"/>
    <property type="match status" value="1"/>
</dbReference>
<comment type="caution">
    <text evidence="7">The sequence shown here is derived from an EMBL/GenBank/DDBJ whole genome shotgun (WGS) entry which is preliminary data.</text>
</comment>
<keyword evidence="2" id="KW-0805">Transcription regulation</keyword>
<evidence type="ECO:0000256" key="5">
    <source>
        <dbReference type="ARBA" id="ARBA00023242"/>
    </source>
</evidence>
<dbReference type="EMBL" id="JACGCM010000004">
    <property type="protein sequence ID" value="KAF6177058.1"/>
    <property type="molecule type" value="Genomic_DNA"/>
</dbReference>
<dbReference type="Pfam" id="PF02362">
    <property type="entry name" value="B3"/>
    <property type="match status" value="1"/>
</dbReference>
<name>A0A7J7PDC8_9MAGN</name>
<feature type="domain" description="TF-B3" evidence="6">
    <location>
        <begin position="45"/>
        <end position="132"/>
    </location>
</feature>
<accession>A0A7J7PDC8</accession>
<dbReference type="PANTHER" id="PTHR31920:SF135">
    <property type="entry name" value="B3 DOMAIN-CONTAINING PROTEIN OS03G0621600-RELATED"/>
    <property type="match status" value="1"/>
</dbReference>
<dbReference type="Gene3D" id="2.40.330.10">
    <property type="entry name" value="DNA-binding pseudobarrel domain"/>
    <property type="match status" value="1"/>
</dbReference>